<dbReference type="AlphaFoldDB" id="A0A7W9CKV1"/>
<comment type="caution">
    <text evidence="3">The sequence shown here is derived from an EMBL/GenBank/DDBJ whole genome shotgun (WGS) entry which is preliminary data.</text>
</comment>
<organism evidence="3 4">
    <name type="scientific">Brevundimonas variabilis</name>
    <dbReference type="NCBI Taxonomy" id="74312"/>
    <lineage>
        <taxon>Bacteria</taxon>
        <taxon>Pseudomonadati</taxon>
        <taxon>Pseudomonadota</taxon>
        <taxon>Alphaproteobacteria</taxon>
        <taxon>Caulobacterales</taxon>
        <taxon>Caulobacteraceae</taxon>
        <taxon>Brevundimonas</taxon>
    </lineage>
</organism>
<evidence type="ECO:0000313" key="4">
    <source>
        <dbReference type="Proteomes" id="UP000545037"/>
    </source>
</evidence>
<evidence type="ECO:0000256" key="1">
    <source>
        <dbReference type="SAM" id="MobiDB-lite"/>
    </source>
</evidence>
<keyword evidence="4" id="KW-1185">Reference proteome</keyword>
<feature type="domain" description="Bacteriophage T5 Orf172 DNA-binding" evidence="2">
    <location>
        <begin position="190"/>
        <end position="265"/>
    </location>
</feature>
<gene>
    <name evidence="3" type="ORF">GGR13_002669</name>
</gene>
<name>A0A7W9CKV1_9CAUL</name>
<reference evidence="3 4" key="1">
    <citation type="submission" date="2020-08" db="EMBL/GenBank/DDBJ databases">
        <title>Genomic Encyclopedia of Type Strains, Phase IV (KMG-IV): sequencing the most valuable type-strain genomes for metagenomic binning, comparative biology and taxonomic classification.</title>
        <authorList>
            <person name="Goeker M."/>
        </authorList>
    </citation>
    <scope>NUCLEOTIDE SEQUENCE [LARGE SCALE GENOMIC DNA]</scope>
    <source>
        <strain evidence="3 4">DSM 4737</strain>
    </source>
</reference>
<evidence type="ECO:0000313" key="3">
    <source>
        <dbReference type="EMBL" id="MBB5747062.1"/>
    </source>
</evidence>
<protein>
    <recommendedName>
        <fullName evidence="2">Bacteriophage T5 Orf172 DNA-binding domain-containing protein</fullName>
    </recommendedName>
</protein>
<dbReference type="InterPro" id="IPR018306">
    <property type="entry name" value="Phage_T5_Orf172_DNA-bd"/>
</dbReference>
<dbReference type="RefSeq" id="WP_183214011.1">
    <property type="nucleotide sequence ID" value="NZ_JACHOR010000004.1"/>
</dbReference>
<dbReference type="Pfam" id="PF10544">
    <property type="entry name" value="T5orf172"/>
    <property type="match status" value="1"/>
</dbReference>
<dbReference type="EMBL" id="JACHOR010000004">
    <property type="protein sequence ID" value="MBB5747062.1"/>
    <property type="molecule type" value="Genomic_DNA"/>
</dbReference>
<evidence type="ECO:0000259" key="2">
    <source>
        <dbReference type="Pfam" id="PF10544"/>
    </source>
</evidence>
<dbReference type="Proteomes" id="UP000545037">
    <property type="component" value="Unassembled WGS sequence"/>
</dbReference>
<sequence>MQPDDNPRRRNPDWTEDETLLALEAYLRLRPKSARPDLDVIIELSQFLQLYGRLRGIDAGPTFRNVDGVSRKVFKLSASERGEAPDTVRGAELERTIWIRYDGDPERVIEAAEALRLAIYDTAARQDLNAREGPIAPNAADTEDKPSRGPAPVFGERTVVIEDSDCVVYVHVLEGAVAPLFDALPDGDDVLKIGRSNAPHRRLRQLNAGFPPAMGFRWSLLAVKPFADAQSAHDAEQALLLRLYGEARSLGGEFVKAPRASVKTWFD</sequence>
<feature type="region of interest" description="Disordered" evidence="1">
    <location>
        <begin position="130"/>
        <end position="151"/>
    </location>
</feature>
<accession>A0A7W9CKV1</accession>
<proteinExistence type="predicted"/>